<proteinExistence type="predicted"/>
<feature type="domain" description="ABC transmembrane type-2" evidence="6">
    <location>
        <begin position="47"/>
        <end position="281"/>
    </location>
</feature>
<protein>
    <submittedName>
        <fullName evidence="7">Efflux ABC transporter, permease protein</fullName>
    </submittedName>
</protein>
<organism evidence="7">
    <name type="scientific">hydrothermal vent metagenome</name>
    <dbReference type="NCBI Taxonomy" id="652676"/>
    <lineage>
        <taxon>unclassified sequences</taxon>
        <taxon>metagenomes</taxon>
        <taxon>ecological metagenomes</taxon>
    </lineage>
</organism>
<keyword evidence="4 5" id="KW-0472">Membrane</keyword>
<dbReference type="PROSITE" id="PS51012">
    <property type="entry name" value="ABC_TM2"/>
    <property type="match status" value="1"/>
</dbReference>
<dbReference type="InterPro" id="IPR000412">
    <property type="entry name" value="ABC_2_transport"/>
</dbReference>
<dbReference type="GO" id="GO:0043190">
    <property type="term" value="C:ATP-binding cassette (ABC) transporter complex"/>
    <property type="evidence" value="ECO:0007669"/>
    <property type="project" value="InterPro"/>
</dbReference>
<evidence type="ECO:0000259" key="6">
    <source>
        <dbReference type="PROSITE" id="PS51012"/>
    </source>
</evidence>
<dbReference type="PANTHER" id="PTHR43332">
    <property type="entry name" value="INNER MEMBRANE TRANSPORT PERMEASE YADH-RELATED"/>
    <property type="match status" value="1"/>
</dbReference>
<sequence>MDGADRVKKTNLAAANLQVDFGVRRFGAVNWLGLWTLYLKEVRRFMKVATQTVVAPVVSTLLFLVVFTQAFGASRPAVDGVPFVEFLAPGLIIMAVLTNAFTNSSSSLIIAKVQGSIVDVLMPPLSAAELTVAFVAGAATRGLLVGAITAATSAGFMLAIGSPMQIGALWAVLYFAFAAATIFAMLGVIGGVLAEKFDQLAAFSNFIITPLTFLSGTFYSVERLPEPFRTASQYNPVYYLIDGFRSGFTGQAEASLTVGVTMTTALMLIFGFACYWLLRSGYKLKD</sequence>
<comment type="subcellular location">
    <subcellularLocation>
        <location evidence="1">Membrane</location>
        <topology evidence="1">Multi-pass membrane protein</topology>
    </subcellularLocation>
</comment>
<dbReference type="PANTHER" id="PTHR43332:SF1">
    <property type="entry name" value="TRANSPORT PERMEASE PROTEIN"/>
    <property type="match status" value="1"/>
</dbReference>
<dbReference type="PRINTS" id="PR00164">
    <property type="entry name" value="ABC2TRNSPORT"/>
</dbReference>
<keyword evidence="2 5" id="KW-0812">Transmembrane</keyword>
<evidence type="ECO:0000256" key="1">
    <source>
        <dbReference type="ARBA" id="ARBA00004141"/>
    </source>
</evidence>
<gene>
    <name evidence="7" type="ORF">MNBD_ALPHA05-100</name>
</gene>
<feature type="transmembrane region" description="Helical" evidence="5">
    <location>
        <begin position="200"/>
        <end position="221"/>
    </location>
</feature>
<name>A0A3B0SD67_9ZZZZ</name>
<dbReference type="AlphaFoldDB" id="A0A3B0SD67"/>
<evidence type="ECO:0000256" key="3">
    <source>
        <dbReference type="ARBA" id="ARBA00022989"/>
    </source>
</evidence>
<feature type="transmembrane region" description="Helical" evidence="5">
    <location>
        <begin position="168"/>
        <end position="193"/>
    </location>
</feature>
<evidence type="ECO:0000256" key="4">
    <source>
        <dbReference type="ARBA" id="ARBA00023136"/>
    </source>
</evidence>
<evidence type="ECO:0000256" key="5">
    <source>
        <dbReference type="SAM" id="Phobius"/>
    </source>
</evidence>
<evidence type="ECO:0000256" key="2">
    <source>
        <dbReference type="ARBA" id="ARBA00022692"/>
    </source>
</evidence>
<dbReference type="InterPro" id="IPR013525">
    <property type="entry name" value="ABC2_TM"/>
</dbReference>
<feature type="transmembrane region" description="Helical" evidence="5">
    <location>
        <begin position="143"/>
        <end position="162"/>
    </location>
</feature>
<feature type="transmembrane region" description="Helical" evidence="5">
    <location>
        <begin position="53"/>
        <end position="71"/>
    </location>
</feature>
<feature type="transmembrane region" description="Helical" evidence="5">
    <location>
        <begin position="83"/>
        <end position="102"/>
    </location>
</feature>
<dbReference type="EMBL" id="UOEH01000137">
    <property type="protein sequence ID" value="VAV94283.1"/>
    <property type="molecule type" value="Genomic_DNA"/>
</dbReference>
<keyword evidence="3 5" id="KW-1133">Transmembrane helix</keyword>
<dbReference type="PIRSF" id="PIRSF006648">
    <property type="entry name" value="DrrB"/>
    <property type="match status" value="1"/>
</dbReference>
<accession>A0A3B0SD67</accession>
<dbReference type="GO" id="GO:0140359">
    <property type="term" value="F:ABC-type transporter activity"/>
    <property type="evidence" value="ECO:0007669"/>
    <property type="project" value="InterPro"/>
</dbReference>
<dbReference type="InterPro" id="IPR052522">
    <property type="entry name" value="ABC-2_transport_permease"/>
</dbReference>
<dbReference type="Pfam" id="PF01061">
    <property type="entry name" value="ABC2_membrane"/>
    <property type="match status" value="1"/>
</dbReference>
<reference evidence="7" key="1">
    <citation type="submission" date="2018-06" db="EMBL/GenBank/DDBJ databases">
        <authorList>
            <person name="Zhirakovskaya E."/>
        </authorList>
    </citation>
    <scope>NUCLEOTIDE SEQUENCE</scope>
</reference>
<dbReference type="InterPro" id="IPR047817">
    <property type="entry name" value="ABC2_TM_bact-type"/>
</dbReference>
<feature type="transmembrane region" description="Helical" evidence="5">
    <location>
        <begin position="254"/>
        <end position="278"/>
    </location>
</feature>
<evidence type="ECO:0000313" key="7">
    <source>
        <dbReference type="EMBL" id="VAV94283.1"/>
    </source>
</evidence>